<organism evidence="3 5">
    <name type="scientific">Anaerobacillus isosaccharinicus</name>
    <dbReference type="NCBI Taxonomy" id="1532552"/>
    <lineage>
        <taxon>Bacteria</taxon>
        <taxon>Bacillati</taxon>
        <taxon>Bacillota</taxon>
        <taxon>Bacilli</taxon>
        <taxon>Bacillales</taxon>
        <taxon>Bacillaceae</taxon>
        <taxon>Anaerobacillus</taxon>
    </lineage>
</organism>
<dbReference type="AlphaFoldDB" id="A0A1S2L8J7"/>
<dbReference type="InterPro" id="IPR014832">
    <property type="entry name" value="TnsA_C"/>
</dbReference>
<dbReference type="Gene3D" id="1.10.10.10">
    <property type="entry name" value="Winged helix-like DNA-binding domain superfamily/Winged helix DNA-binding domain"/>
    <property type="match status" value="1"/>
</dbReference>
<dbReference type="Proteomes" id="UP000180175">
    <property type="component" value="Chromosome"/>
</dbReference>
<proteinExistence type="predicted"/>
<protein>
    <submittedName>
        <fullName evidence="3 4">Transposase</fullName>
    </submittedName>
</protein>
<dbReference type="Pfam" id="PF08722">
    <property type="entry name" value="Tn7_TnsA-like_N"/>
    <property type="match status" value="1"/>
</dbReference>
<evidence type="ECO:0000313" key="3">
    <source>
        <dbReference type="EMBL" id="OIJ08839.1"/>
    </source>
</evidence>
<dbReference type="EMBL" id="CP063356">
    <property type="protein sequence ID" value="QOY37581.1"/>
    <property type="molecule type" value="Genomic_DNA"/>
</dbReference>
<feature type="domain" description="TnsA endonuclease N-terminal" evidence="2">
    <location>
        <begin position="71"/>
        <end position="166"/>
    </location>
</feature>
<dbReference type="InterPro" id="IPR011856">
    <property type="entry name" value="tRNA_endonuc-like_dom_sf"/>
</dbReference>
<dbReference type="Gene3D" id="3.40.1350.10">
    <property type="match status" value="1"/>
</dbReference>
<sequence length="279" mass="32611">MAKRSRTNAVEKRLNDGRGLGIGIDYKPWLKIQDVSSQGRSTRLKGIKVPRQFEFLSDLERNYFYLLEYSDYVVDIREQYPLLPIEETLLIAEELGITHPRDPKTKEPIVMTTDFVSTKQVNGKQINYARTVKPKSDLADKRVLEKFEIERAYWELREIDWGIVTEEEIDKTMALNIGFVHSYKELSHFEGFEYITEDQLEDLSVVYVSRMLQVTNSIREISQQFERDFDLISGSGISIFKYLIINKVIDVNLLEKLDVNQIISIQTIRKDFSEKVRAI</sequence>
<name>A0A1S2L8J7_9BACI</name>
<reference evidence="3 5" key="1">
    <citation type="submission" date="2016-10" db="EMBL/GenBank/DDBJ databases">
        <title>Draft genome sequences of four alkaliphilic bacteria belonging to the Anaerobacillus genus.</title>
        <authorList>
            <person name="Bassil N.M."/>
            <person name="Lloyd J.R."/>
        </authorList>
    </citation>
    <scope>NUCLEOTIDE SEQUENCE [LARGE SCALE GENOMIC DNA]</scope>
    <source>
        <strain evidence="3 5">NB2006</strain>
    </source>
</reference>
<accession>A0A1S2L8J7</accession>
<dbReference type="Pfam" id="PF08721">
    <property type="entry name" value="Tn7_Tnp_TnsA_C"/>
    <property type="match status" value="1"/>
</dbReference>
<reference evidence="4 5" key="2">
    <citation type="journal article" date="2017" name="Genome Announc.">
        <title>Draft Genome Sequences of Four Alkaliphilic Bacteria Belonging to the Anaerobacillus Genus.</title>
        <authorList>
            <person name="Bassil N.M."/>
            <person name="Lloyd J.R."/>
        </authorList>
    </citation>
    <scope>NUCLEOTIDE SEQUENCE [LARGE SCALE GENOMIC DNA]</scope>
    <source>
        <strain evidence="4 5">NB2006</strain>
    </source>
</reference>
<dbReference type="KEGG" id="aia:AWH56_008360"/>
<dbReference type="GO" id="GO:0004519">
    <property type="term" value="F:endonuclease activity"/>
    <property type="evidence" value="ECO:0007669"/>
    <property type="project" value="UniProtKB-KW"/>
</dbReference>
<evidence type="ECO:0000313" key="5">
    <source>
        <dbReference type="Proteomes" id="UP000180175"/>
    </source>
</evidence>
<dbReference type="InterPro" id="IPR014833">
    <property type="entry name" value="TnsA_N"/>
</dbReference>
<evidence type="ECO:0000259" key="2">
    <source>
        <dbReference type="Pfam" id="PF08722"/>
    </source>
</evidence>
<gene>
    <name evidence="4" type="ORF">AWH56_008360</name>
    <name evidence="3" type="ORF">AWH56_18470</name>
</gene>
<reference evidence="4" key="4">
    <citation type="submission" date="2020-10" db="EMBL/GenBank/DDBJ databases">
        <authorList>
            <person name="Bassil N.M."/>
            <person name="Lloyd J.R."/>
        </authorList>
    </citation>
    <scope>NUCLEOTIDE SEQUENCE</scope>
    <source>
        <strain evidence="4">NB2006</strain>
    </source>
</reference>
<keyword evidence="4" id="KW-0540">Nuclease</keyword>
<dbReference type="CDD" id="cd22362">
    <property type="entry name" value="TnsA_endonuclease-like"/>
    <property type="match status" value="1"/>
</dbReference>
<dbReference type="InterPro" id="IPR036388">
    <property type="entry name" value="WH-like_DNA-bd_sf"/>
</dbReference>
<evidence type="ECO:0000259" key="1">
    <source>
        <dbReference type="Pfam" id="PF08721"/>
    </source>
</evidence>
<keyword evidence="4" id="KW-0255">Endonuclease</keyword>
<dbReference type="OrthoDB" id="5291587at2"/>
<reference evidence="4 5" key="3">
    <citation type="journal article" date="2019" name="Int. J. Syst. Evol. Microbiol.">
        <title>Anaerobacillus isosaccharinicus sp. nov., an alkaliphilic bacterium which degrades isosaccharinic acid.</title>
        <authorList>
            <person name="Bassil N.M."/>
            <person name="Lloyd J.R."/>
        </authorList>
    </citation>
    <scope>NUCLEOTIDE SEQUENCE [LARGE SCALE GENOMIC DNA]</scope>
    <source>
        <strain evidence="4 5">NB2006</strain>
    </source>
</reference>
<dbReference type="RefSeq" id="WP_071318440.1">
    <property type="nucleotide sequence ID" value="NZ_CP063356.2"/>
</dbReference>
<evidence type="ECO:0000313" key="4">
    <source>
        <dbReference type="EMBL" id="QOY37581.1"/>
    </source>
</evidence>
<dbReference type="SUPFAM" id="SSF52980">
    <property type="entry name" value="Restriction endonuclease-like"/>
    <property type="match status" value="1"/>
</dbReference>
<keyword evidence="4" id="KW-0378">Hydrolase</keyword>
<dbReference type="InterPro" id="IPR011335">
    <property type="entry name" value="Restrct_endonuc-II-like"/>
</dbReference>
<feature type="domain" description="TnsA endonuclease C-terminal" evidence="1">
    <location>
        <begin position="168"/>
        <end position="253"/>
    </location>
</feature>
<dbReference type="EMBL" id="LQXD01000158">
    <property type="protein sequence ID" value="OIJ08839.1"/>
    <property type="molecule type" value="Genomic_DNA"/>
</dbReference>
<dbReference type="GO" id="GO:0003676">
    <property type="term" value="F:nucleic acid binding"/>
    <property type="evidence" value="ECO:0007669"/>
    <property type="project" value="InterPro"/>
</dbReference>
<keyword evidence="5" id="KW-1185">Reference proteome</keyword>